<dbReference type="Proteomes" id="UP000184144">
    <property type="component" value="Unassembled WGS sequence"/>
</dbReference>
<name>A0A1M4XX03_9RHOB</name>
<proteinExistence type="predicted"/>
<evidence type="ECO:0000313" key="1">
    <source>
        <dbReference type="EMBL" id="SHE98011.1"/>
    </source>
</evidence>
<gene>
    <name evidence="1" type="ORF">SAMN05444273_103335</name>
</gene>
<sequence length="112" mass="12575">MSLQQIDTMIDFAIAQVSDTPDGYRAVVRELADRWPDVTGAQIVFVLVSSAHAIERVFETAPEPRTEVQQTFRVAALLASDLFALQKRGNFAPSGRDLTAYWRESDPFFLNL</sequence>
<evidence type="ECO:0000313" key="2">
    <source>
        <dbReference type="Proteomes" id="UP000184144"/>
    </source>
</evidence>
<accession>A0A1M4XX03</accession>
<organism evidence="1 2">
    <name type="scientific">Litoreibacter ascidiaceicola</name>
    <dbReference type="NCBI Taxonomy" id="1486859"/>
    <lineage>
        <taxon>Bacteria</taxon>
        <taxon>Pseudomonadati</taxon>
        <taxon>Pseudomonadota</taxon>
        <taxon>Alphaproteobacteria</taxon>
        <taxon>Rhodobacterales</taxon>
        <taxon>Roseobacteraceae</taxon>
        <taxon>Litoreibacter</taxon>
    </lineage>
</organism>
<reference evidence="2" key="1">
    <citation type="submission" date="2016-11" db="EMBL/GenBank/DDBJ databases">
        <authorList>
            <person name="Varghese N."/>
            <person name="Submissions S."/>
        </authorList>
    </citation>
    <scope>NUCLEOTIDE SEQUENCE [LARGE SCALE GENOMIC DNA]</scope>
    <source>
        <strain evidence="2">DSM 100566</strain>
    </source>
</reference>
<dbReference type="EMBL" id="FQUV01000003">
    <property type="protein sequence ID" value="SHE98011.1"/>
    <property type="molecule type" value="Genomic_DNA"/>
</dbReference>
<keyword evidence="2" id="KW-1185">Reference proteome</keyword>
<dbReference type="AlphaFoldDB" id="A0A1M4XX03"/>
<dbReference type="RefSeq" id="WP_073142479.1">
    <property type="nucleotide sequence ID" value="NZ_FQUV01000003.1"/>
</dbReference>
<dbReference type="OrthoDB" id="7689048at2"/>
<dbReference type="STRING" id="1486859.SAMN05444273_103335"/>
<protein>
    <submittedName>
        <fullName evidence="1">Uncharacterized protein</fullName>
    </submittedName>
</protein>